<dbReference type="InterPro" id="IPR004521">
    <property type="entry name" value="Uncharacterised_CHP00451"/>
</dbReference>
<dbReference type="Gene3D" id="3.10.400.20">
    <property type="match status" value="1"/>
</dbReference>
<dbReference type="Pfam" id="PF01253">
    <property type="entry name" value="SUI1"/>
    <property type="match status" value="1"/>
</dbReference>
<feature type="region of interest" description="Disordered" evidence="1">
    <location>
        <begin position="1"/>
        <end position="45"/>
    </location>
</feature>
<dbReference type="InParanoid" id="A0A4S2MMY6"/>
<keyword evidence="4" id="KW-1185">Reference proteome</keyword>
<dbReference type="PROSITE" id="PS50296">
    <property type="entry name" value="SUI1"/>
    <property type="match status" value="1"/>
</dbReference>
<feature type="region of interest" description="Disordered" evidence="1">
    <location>
        <begin position="295"/>
        <end position="314"/>
    </location>
</feature>
<dbReference type="InterPro" id="IPR057429">
    <property type="entry name" value="WH_eIF2D"/>
</dbReference>
<dbReference type="SUPFAM" id="SSF55159">
    <property type="entry name" value="eIF1-like"/>
    <property type="match status" value="1"/>
</dbReference>
<dbReference type="GO" id="GO:0003723">
    <property type="term" value="F:RNA binding"/>
    <property type="evidence" value="ECO:0007669"/>
    <property type="project" value="InterPro"/>
</dbReference>
<dbReference type="InterPro" id="IPR015947">
    <property type="entry name" value="PUA-like_sf"/>
</dbReference>
<name>A0A4S2MMY6_9PEZI</name>
<gene>
    <name evidence="3" type="ORF">EX30DRAFT_312329</name>
</gene>
<dbReference type="SUPFAM" id="SSF88697">
    <property type="entry name" value="PUA domain-like"/>
    <property type="match status" value="1"/>
</dbReference>
<evidence type="ECO:0000256" key="1">
    <source>
        <dbReference type="SAM" id="MobiDB-lite"/>
    </source>
</evidence>
<reference evidence="3 4" key="1">
    <citation type="submission" date="2019-04" db="EMBL/GenBank/DDBJ databases">
        <title>Comparative genomics and transcriptomics to analyze fruiting body development in filamentous ascomycetes.</title>
        <authorList>
            <consortium name="DOE Joint Genome Institute"/>
            <person name="Lutkenhaus R."/>
            <person name="Traeger S."/>
            <person name="Breuer J."/>
            <person name="Kuo A."/>
            <person name="Lipzen A."/>
            <person name="Pangilinan J."/>
            <person name="Dilworth D."/>
            <person name="Sandor L."/>
            <person name="Poggeler S."/>
            <person name="Barry K."/>
            <person name="Grigoriev I.V."/>
            <person name="Nowrousian M."/>
        </authorList>
    </citation>
    <scope>NUCLEOTIDE SEQUENCE [LARGE SCALE GENOMIC DNA]</scope>
    <source>
        <strain evidence="3 4">CBS 389.68</strain>
    </source>
</reference>
<proteinExistence type="predicted"/>
<evidence type="ECO:0000313" key="3">
    <source>
        <dbReference type="EMBL" id="TGZ76539.1"/>
    </source>
</evidence>
<dbReference type="PANTHER" id="PTHR12217:SF4">
    <property type="entry name" value="EUKARYOTIC TRANSLATION INITIATION FACTOR 2D"/>
    <property type="match status" value="1"/>
</dbReference>
<evidence type="ECO:0000259" key="2">
    <source>
        <dbReference type="PROSITE" id="PS50296"/>
    </source>
</evidence>
<dbReference type="PROSITE" id="PS50890">
    <property type="entry name" value="PUA"/>
    <property type="match status" value="1"/>
</dbReference>
<dbReference type="NCBIfam" id="TIGR00451">
    <property type="entry name" value="unchar_dom_2"/>
    <property type="match status" value="1"/>
</dbReference>
<dbReference type="InterPro" id="IPR001950">
    <property type="entry name" value="SUI1"/>
</dbReference>
<dbReference type="STRING" id="341454.A0A4S2MMY6"/>
<dbReference type="Proteomes" id="UP000298138">
    <property type="component" value="Unassembled WGS sequence"/>
</dbReference>
<dbReference type="EMBL" id="ML220174">
    <property type="protein sequence ID" value="TGZ76539.1"/>
    <property type="molecule type" value="Genomic_DNA"/>
</dbReference>
<evidence type="ECO:0000313" key="4">
    <source>
        <dbReference type="Proteomes" id="UP000298138"/>
    </source>
</evidence>
<dbReference type="InterPro" id="IPR048248">
    <property type="entry name" value="PUA_eIF2d-like"/>
</dbReference>
<dbReference type="PANTHER" id="PTHR12217">
    <property type="entry name" value="EUKARYOTIC TRANSLATION INITIATION FACTOR 2D"/>
    <property type="match status" value="1"/>
</dbReference>
<dbReference type="GO" id="GO:0003743">
    <property type="term" value="F:translation initiation factor activity"/>
    <property type="evidence" value="ECO:0007669"/>
    <property type="project" value="InterPro"/>
</dbReference>
<dbReference type="CDD" id="cd21156">
    <property type="entry name" value="PUA_eIF2d-like"/>
    <property type="match status" value="1"/>
</dbReference>
<dbReference type="InterPro" id="IPR036877">
    <property type="entry name" value="SUI1_dom_sf"/>
</dbReference>
<dbReference type="Pfam" id="PF25304">
    <property type="entry name" value="WHD_eIF2D"/>
    <property type="match status" value="1"/>
</dbReference>
<dbReference type="OrthoDB" id="199771at2759"/>
<dbReference type="InterPro" id="IPR039757">
    <property type="entry name" value="EIF2D"/>
</dbReference>
<dbReference type="GO" id="GO:0001731">
    <property type="term" value="P:formation of translation preinitiation complex"/>
    <property type="evidence" value="ECO:0007669"/>
    <property type="project" value="InterPro"/>
</dbReference>
<dbReference type="Pfam" id="PF26292">
    <property type="entry name" value="PUA_elF2D"/>
    <property type="match status" value="1"/>
</dbReference>
<sequence>MNDRHNVTTIPQAAPLSVRPPSSSSSRPPPPRHVQEETHRSSTSPLCRIYPLTAQQVKPVSSVRSSDRRKLADTLINTLSIPVPSSPETDSSSGIANLRTSLLPPTTQAAKFSTTHGPDLTPVHGTIYVGSPIPSQDTRASWISLSLPKKLNYTTAPISPNKDVFFPTIYTLWRIPGLLPVVRTHDPVIEKLLGGADLMIPGLVGPPWTEAKVGDIVAVEGGRKGVAMAVGILEVDLKEVERVQGERGRAVKILHWWGDEVWNMGSGEEVPAPDGVAQAVEGVEALKVEEAVGGEVPAGESEVKKEEGEAQDDGTEAIRDLTTKEIDEAFHKAALFGLSTQASKASEINFPLSSSAFLSDFVLPFLPPASSFPPFNLLQSTGPHPSLTLKKSSFKNATKFLKHLDKEQLIKTKTRGGGELVILDCNWQSESVTAFVPYKLPKPEVTPVSAASGNAQAAASADDGEHKPKIKTSKLFYLPGPKLTPFFDEIGADKSKPYTPAELRALLLSHLAAHKTPRIPPSASPTLFTLLSLRSPTSREALLSSFTGLCNPVHTFPDSANPTKLHKGPPPKITITVEKRQGQKSVTRLGGIEELGIEPKWLAEKLSHRCAGAATVKQAVGKKVGVMEVQVQGRWDAVVRGMMEGWGVEGRCVEVVDKTGGKKK</sequence>
<organism evidence="3 4">
    <name type="scientific">Ascodesmis nigricans</name>
    <dbReference type="NCBI Taxonomy" id="341454"/>
    <lineage>
        <taxon>Eukaryota</taxon>
        <taxon>Fungi</taxon>
        <taxon>Dikarya</taxon>
        <taxon>Ascomycota</taxon>
        <taxon>Pezizomycotina</taxon>
        <taxon>Pezizomycetes</taxon>
        <taxon>Pezizales</taxon>
        <taxon>Ascodesmidaceae</taxon>
        <taxon>Ascodesmis</taxon>
    </lineage>
</organism>
<dbReference type="Gene3D" id="3.30.780.10">
    <property type="entry name" value="SUI1-like domain"/>
    <property type="match status" value="1"/>
</dbReference>
<dbReference type="FunCoup" id="A0A4S2MMY6">
    <property type="interactions" value="488"/>
</dbReference>
<feature type="domain" description="SUI1" evidence="2">
    <location>
        <begin position="573"/>
        <end position="633"/>
    </location>
</feature>
<protein>
    <recommendedName>
        <fullName evidence="2">SUI1 domain-containing protein</fullName>
    </recommendedName>
</protein>
<accession>A0A4S2MMY6</accession>
<feature type="compositionally biased region" description="Low complexity" evidence="1">
    <location>
        <begin position="17"/>
        <end position="26"/>
    </location>
</feature>
<dbReference type="AlphaFoldDB" id="A0A4S2MMY6"/>